<dbReference type="EMBL" id="GL996499">
    <property type="protein sequence ID" value="EGW34656.1"/>
    <property type="molecule type" value="Genomic_DNA"/>
</dbReference>
<dbReference type="OMA" id="GKSLNCW"/>
<proteinExistence type="predicted"/>
<gene>
    <name evidence="1" type="ORF">SPAPADRAFT_53096</name>
</gene>
<evidence type="ECO:0000313" key="1">
    <source>
        <dbReference type="EMBL" id="EGW34656.1"/>
    </source>
</evidence>
<sequence>MGSSASKPETKVFTPATPIDFSASFLSQLENTPESEYSRAQHTEKYIQERVAAELSKLESQTIAQFQNTTNSALLTDDDKTTALPSVAALNEKIAKLTQVLQENAKLAKIEVPSTIAASREAVISCLKENQGKSLNCWEEVEVFRKLVKEL</sequence>
<reference evidence="1 2" key="1">
    <citation type="journal article" date="2011" name="Proc. Natl. Acad. Sci. U.S.A.">
        <title>Comparative genomics of xylose-fermenting fungi for enhanced biofuel production.</title>
        <authorList>
            <person name="Wohlbach D.J."/>
            <person name="Kuo A."/>
            <person name="Sato T.K."/>
            <person name="Potts K.M."/>
            <person name="Salamov A.A."/>
            <person name="LaButti K.M."/>
            <person name="Sun H."/>
            <person name="Clum A."/>
            <person name="Pangilinan J.L."/>
            <person name="Lindquist E.A."/>
            <person name="Lucas S."/>
            <person name="Lapidus A."/>
            <person name="Jin M."/>
            <person name="Gunawan C."/>
            <person name="Balan V."/>
            <person name="Dale B.E."/>
            <person name="Jeffries T.W."/>
            <person name="Zinkel R."/>
            <person name="Barry K.W."/>
            <person name="Grigoriev I.V."/>
            <person name="Gasch A.P."/>
        </authorList>
    </citation>
    <scope>NUCLEOTIDE SEQUENCE [LARGE SCALE GENOMIC DNA]</scope>
    <source>
        <strain evidence="2">NRRL Y-27907 / 11-Y1</strain>
    </source>
</reference>
<keyword evidence="2" id="KW-1185">Reference proteome</keyword>
<dbReference type="GeneID" id="18871758"/>
<dbReference type="Pfam" id="PF07956">
    <property type="entry name" value="DUF1690"/>
    <property type="match status" value="1"/>
</dbReference>
<organism evidence="2">
    <name type="scientific">Spathaspora passalidarum (strain NRRL Y-27907 / 11-Y1)</name>
    <dbReference type="NCBI Taxonomy" id="619300"/>
    <lineage>
        <taxon>Eukaryota</taxon>
        <taxon>Fungi</taxon>
        <taxon>Dikarya</taxon>
        <taxon>Ascomycota</taxon>
        <taxon>Saccharomycotina</taxon>
        <taxon>Pichiomycetes</taxon>
        <taxon>Debaryomycetaceae</taxon>
        <taxon>Spathaspora</taxon>
    </lineage>
</organism>
<dbReference type="AlphaFoldDB" id="G3AGY2"/>
<dbReference type="STRING" id="619300.G3AGY2"/>
<evidence type="ECO:0000313" key="2">
    <source>
        <dbReference type="Proteomes" id="UP000000709"/>
    </source>
</evidence>
<dbReference type="InParanoid" id="G3AGY2"/>
<evidence type="ECO:0008006" key="3">
    <source>
        <dbReference type="Google" id="ProtNLM"/>
    </source>
</evidence>
<dbReference type="RefSeq" id="XP_007372068.1">
    <property type="nucleotide sequence ID" value="XM_007372006.1"/>
</dbReference>
<dbReference type="HOGENOM" id="CLU_093897_2_0_1"/>
<dbReference type="InterPro" id="IPR012471">
    <property type="entry name" value="DUF1690"/>
</dbReference>
<dbReference type="KEGG" id="spaa:SPAPADRAFT_53096"/>
<protein>
    <recommendedName>
        <fullName evidence="3">DUF1690-domain-containing protein</fullName>
    </recommendedName>
</protein>
<dbReference type="Proteomes" id="UP000000709">
    <property type="component" value="Unassembled WGS sequence"/>
</dbReference>
<dbReference type="GO" id="GO:0044284">
    <property type="term" value="C:mitochondrial crista junction"/>
    <property type="evidence" value="ECO:0007669"/>
    <property type="project" value="EnsemblFungi"/>
</dbReference>
<dbReference type="OrthoDB" id="333239at2759"/>
<accession>G3AGY2</accession>
<dbReference type="GO" id="GO:0061617">
    <property type="term" value="C:MICOS complex"/>
    <property type="evidence" value="ECO:0007669"/>
    <property type="project" value="EnsemblFungi"/>
</dbReference>
<dbReference type="eggNOG" id="ENOG502SDJV">
    <property type="taxonomic scope" value="Eukaryota"/>
</dbReference>
<dbReference type="GO" id="GO:0042407">
    <property type="term" value="P:cristae formation"/>
    <property type="evidence" value="ECO:0007669"/>
    <property type="project" value="EnsemblFungi"/>
</dbReference>
<dbReference type="FunCoup" id="G3AGY2">
    <property type="interactions" value="53"/>
</dbReference>
<name>G3AGY2_SPAPN</name>